<reference evidence="8 9" key="1">
    <citation type="journal article" date="2017" name="Gigascience">
        <title>Draft genome of the honey bee ectoparasitic mite, Tropilaelaps mercedesae, is shaped by the parasitic life history.</title>
        <authorList>
            <person name="Dong X."/>
            <person name="Armstrong S.D."/>
            <person name="Xia D."/>
            <person name="Makepeace B.L."/>
            <person name="Darby A.C."/>
            <person name="Kadowaki T."/>
        </authorList>
    </citation>
    <scope>NUCLEOTIDE SEQUENCE [LARGE SCALE GENOMIC DNA]</scope>
    <source>
        <strain evidence="8">Wuxi-XJTLU</strain>
    </source>
</reference>
<evidence type="ECO:0000256" key="6">
    <source>
        <dbReference type="RuleBase" id="RU367087"/>
    </source>
</evidence>
<dbReference type="STRING" id="418985.A0A1V9XJ39"/>
<sequence>MGAPDASGDNHVNQPGSIENISHGAGTSLYGNFHNYYEFNPPTRRLSLLGPNWPSLLGDRCTLTALDVGCNSGNLTIELHRQLSKLGRPLRTLGIDLDPVLIKRATHRTRALGTLYGEVEFRTADFMHDAERQLHVDTFTADGRFDISFCFAVTMWVHLNHGDEGLRRFLRCVTSRCDYLLVEPQTWKCYRNASRRMRRQKKGLFQNIDDLQWKSNVLGKIDEFILNDCDMTVVQYFGVTEWGRPLTLYRAAKSV</sequence>
<protein>
    <recommendedName>
        <fullName evidence="6">RNA methyltransferase</fullName>
        <ecNumber evidence="6">2.1.1.-</ecNumber>
    </recommendedName>
</protein>
<evidence type="ECO:0000256" key="1">
    <source>
        <dbReference type="ARBA" id="ARBA00008361"/>
    </source>
</evidence>
<dbReference type="Proteomes" id="UP000192247">
    <property type="component" value="Unassembled WGS sequence"/>
</dbReference>
<name>A0A1V9XJ39_9ACAR</name>
<evidence type="ECO:0000256" key="3">
    <source>
        <dbReference type="ARBA" id="ARBA00022679"/>
    </source>
</evidence>
<feature type="domain" description="Bin3-type SAM" evidence="7">
    <location>
        <begin position="43"/>
        <end position="254"/>
    </location>
</feature>
<evidence type="ECO:0000256" key="4">
    <source>
        <dbReference type="ARBA" id="ARBA00022691"/>
    </source>
</evidence>
<dbReference type="GO" id="GO:2000632">
    <property type="term" value="P:negative regulation of pre-miRNA processing"/>
    <property type="evidence" value="ECO:0007669"/>
    <property type="project" value="TreeGrafter"/>
</dbReference>
<keyword evidence="2 6" id="KW-0489">Methyltransferase</keyword>
<evidence type="ECO:0000256" key="2">
    <source>
        <dbReference type="ARBA" id="ARBA00022603"/>
    </source>
</evidence>
<dbReference type="InterPro" id="IPR010675">
    <property type="entry name" value="Bin3_C"/>
</dbReference>
<dbReference type="AlphaFoldDB" id="A0A1V9XJ39"/>
<gene>
    <name evidence="8" type="ORF">BIW11_01134</name>
</gene>
<comment type="caution">
    <text evidence="8">The sequence shown here is derived from an EMBL/GenBank/DDBJ whole genome shotgun (WGS) entry which is preliminary data.</text>
</comment>
<dbReference type="PROSITE" id="PS51515">
    <property type="entry name" value="BIN3_SAM"/>
    <property type="match status" value="1"/>
</dbReference>
<dbReference type="InterPro" id="IPR029063">
    <property type="entry name" value="SAM-dependent_MTases_sf"/>
</dbReference>
<dbReference type="PANTHER" id="PTHR12315">
    <property type="entry name" value="BICOID-INTERACTING PROTEIN RELATED"/>
    <property type="match status" value="1"/>
</dbReference>
<dbReference type="InParanoid" id="A0A1V9XJ39"/>
<accession>A0A1V9XJ39</accession>
<evidence type="ECO:0000259" key="7">
    <source>
        <dbReference type="PROSITE" id="PS51515"/>
    </source>
</evidence>
<dbReference type="SUPFAM" id="SSF53335">
    <property type="entry name" value="S-adenosyl-L-methionine-dependent methyltransferases"/>
    <property type="match status" value="1"/>
</dbReference>
<dbReference type="GO" id="GO:0008173">
    <property type="term" value="F:RNA methyltransferase activity"/>
    <property type="evidence" value="ECO:0007669"/>
    <property type="project" value="UniProtKB-UniRule"/>
</dbReference>
<evidence type="ECO:0000256" key="5">
    <source>
        <dbReference type="PROSITE-ProRule" id="PRU00848"/>
    </source>
</evidence>
<dbReference type="CDD" id="cd02440">
    <property type="entry name" value="AdoMet_MTases"/>
    <property type="match status" value="1"/>
</dbReference>
<keyword evidence="3 6" id="KW-0808">Transferase</keyword>
<keyword evidence="4 5" id="KW-0949">S-adenosyl-L-methionine</keyword>
<dbReference type="PANTHER" id="PTHR12315:SF1">
    <property type="entry name" value="RNA 5'-MONOPHOSPHATE METHYLTRANSFERASE"/>
    <property type="match status" value="1"/>
</dbReference>
<dbReference type="Gene3D" id="3.40.50.150">
    <property type="entry name" value="Vaccinia Virus protein VP39"/>
    <property type="match status" value="1"/>
</dbReference>
<dbReference type="FunCoup" id="A0A1V9XJ39">
    <property type="interactions" value="446"/>
</dbReference>
<dbReference type="InterPro" id="IPR024160">
    <property type="entry name" value="BIN3_SAM-bd_dom"/>
</dbReference>
<dbReference type="InterPro" id="IPR039772">
    <property type="entry name" value="Bin3-like"/>
</dbReference>
<evidence type="ECO:0000313" key="8">
    <source>
        <dbReference type="EMBL" id="OQR73499.1"/>
    </source>
</evidence>
<dbReference type="GO" id="GO:0008171">
    <property type="term" value="F:O-methyltransferase activity"/>
    <property type="evidence" value="ECO:0007669"/>
    <property type="project" value="UniProtKB-UniRule"/>
</dbReference>
<organism evidence="8 9">
    <name type="scientific">Tropilaelaps mercedesae</name>
    <dbReference type="NCBI Taxonomy" id="418985"/>
    <lineage>
        <taxon>Eukaryota</taxon>
        <taxon>Metazoa</taxon>
        <taxon>Ecdysozoa</taxon>
        <taxon>Arthropoda</taxon>
        <taxon>Chelicerata</taxon>
        <taxon>Arachnida</taxon>
        <taxon>Acari</taxon>
        <taxon>Parasitiformes</taxon>
        <taxon>Mesostigmata</taxon>
        <taxon>Gamasina</taxon>
        <taxon>Dermanyssoidea</taxon>
        <taxon>Laelapidae</taxon>
        <taxon>Tropilaelaps</taxon>
    </lineage>
</organism>
<evidence type="ECO:0000313" key="9">
    <source>
        <dbReference type="Proteomes" id="UP000192247"/>
    </source>
</evidence>
<keyword evidence="9" id="KW-1185">Reference proteome</keyword>
<proteinExistence type="inferred from homology"/>
<dbReference type="Pfam" id="PF06859">
    <property type="entry name" value="Bin3"/>
    <property type="match status" value="1"/>
</dbReference>
<dbReference type="GO" id="GO:0032259">
    <property type="term" value="P:methylation"/>
    <property type="evidence" value="ECO:0007669"/>
    <property type="project" value="UniProtKB-KW"/>
</dbReference>
<dbReference type="EC" id="2.1.1.-" evidence="6"/>
<dbReference type="EMBL" id="MNPL01009851">
    <property type="protein sequence ID" value="OQR73499.1"/>
    <property type="molecule type" value="Genomic_DNA"/>
</dbReference>
<dbReference type="GO" id="GO:0005737">
    <property type="term" value="C:cytoplasm"/>
    <property type="evidence" value="ECO:0007669"/>
    <property type="project" value="TreeGrafter"/>
</dbReference>
<dbReference type="OrthoDB" id="273070at2759"/>
<comment type="similarity">
    <text evidence="1 6">Belongs to the methyltransferase superfamily.</text>
</comment>